<evidence type="ECO:0000313" key="2">
    <source>
        <dbReference type="EMBL" id="KNX37827.1"/>
    </source>
</evidence>
<evidence type="ECO:0000313" key="3">
    <source>
        <dbReference type="Proteomes" id="UP000037397"/>
    </source>
</evidence>
<name>A0A0L6CJ53_9MICO</name>
<dbReference type="RefSeq" id="WP_157508827.1">
    <property type="nucleotide sequence ID" value="NZ_LAIR01000002.1"/>
</dbReference>
<proteinExistence type="predicted"/>
<dbReference type="OrthoDB" id="5517693at2"/>
<organism evidence="2 3">
    <name type="scientific">Luteipulveratus halotolerans</name>
    <dbReference type="NCBI Taxonomy" id="1631356"/>
    <lineage>
        <taxon>Bacteria</taxon>
        <taxon>Bacillati</taxon>
        <taxon>Actinomycetota</taxon>
        <taxon>Actinomycetes</taxon>
        <taxon>Micrococcales</taxon>
        <taxon>Dermacoccaceae</taxon>
        <taxon>Luteipulveratus</taxon>
    </lineage>
</organism>
<evidence type="ECO:0000256" key="1">
    <source>
        <dbReference type="SAM" id="MobiDB-lite"/>
    </source>
</evidence>
<accession>A0A0L6CJ53</accession>
<sequence length="310" mass="34379">MDDCSQLRQTGVEPRRARDGTPSFHVVRHGVCIDADTWASLGADERYRAFVHATALMARSGPHVFSHESAAVLWGLPVVTPWPRKAHVVVDPRKARSTALIVRHEHEDTRAEEVDGQRATSAARTIIDLARDSGLLDAVAAADHALRIGLCTREDLEREARLLPVHTPGSGQARLAAELADPASESPGESLSRAQMFLLRFPRPRLQVEHRDADGLIGVVDFDWDGCVGEFDGYTKYSSRYAPTVDDARAIVYREKLREDRVRALPRNVARWGWDHALAGAPMAQRLCAQGVRPEPRRQWFTVPGLPGND</sequence>
<dbReference type="PATRIC" id="fig|1631356.3.peg.2506"/>
<dbReference type="Proteomes" id="UP000037397">
    <property type="component" value="Unassembled WGS sequence"/>
</dbReference>
<reference evidence="2" key="1">
    <citation type="submission" date="2015-03" db="EMBL/GenBank/DDBJ databases">
        <title>Emergence of plasmid-mediated VIM-4 carbapenemase in Citrobacter freundii, co-harbouring armA, CTX-M-3, TEM-1 and QnrB at a cancer centre in Bulgaria.</title>
        <authorList>
            <person name="Sabtcheva S.D."/>
            <person name="Ivanov I.N."/>
        </authorList>
    </citation>
    <scope>NUCLEOTIDE SEQUENCE</scope>
    <source>
        <strain evidence="2">C296001</strain>
    </source>
</reference>
<feature type="region of interest" description="Disordered" evidence="1">
    <location>
        <begin position="1"/>
        <end position="20"/>
    </location>
</feature>
<gene>
    <name evidence="2" type="ORF">VV01_12775</name>
</gene>
<keyword evidence="3" id="KW-1185">Reference proteome</keyword>
<comment type="caution">
    <text evidence="2">The sequence shown here is derived from an EMBL/GenBank/DDBJ whole genome shotgun (WGS) entry which is preliminary data.</text>
</comment>
<dbReference type="AlphaFoldDB" id="A0A0L6CJ53"/>
<dbReference type="EMBL" id="LAIR01000002">
    <property type="protein sequence ID" value="KNX37827.1"/>
    <property type="molecule type" value="Genomic_DNA"/>
</dbReference>
<dbReference type="STRING" id="1631356.VV01_12775"/>
<protein>
    <submittedName>
        <fullName evidence="2">Uncharacterized protein</fullName>
    </submittedName>
</protein>